<sequence length="206" mass="22971">MSNVDQAQDVAAATTPPMPSRAVYLALGLVVVATLTASSHLRAIPKLIQTCWQFRVFGPGMPNEFYKAVQPFHDLQLVFIGSQAIRIPLGVIVAVILIWGAANLLRLRPQGDRFLRYALAIAAAWAAIATGFDIYFQFAVSRLPLSMMENVPISQSSGASDFEMDLVFWNLFFVGLAYSLGILLLQFGYYVYTYRYFSKPEIRALY</sequence>
<evidence type="ECO:0000313" key="2">
    <source>
        <dbReference type="EMBL" id="MCC9631466.1"/>
    </source>
</evidence>
<reference evidence="2" key="1">
    <citation type="submission" date="2021-11" db="EMBL/GenBank/DDBJ databases">
        <title>Genome sequence.</title>
        <authorList>
            <person name="Sun Q."/>
        </authorList>
    </citation>
    <scope>NUCLEOTIDE SEQUENCE</scope>
    <source>
        <strain evidence="2">JC732</strain>
    </source>
</reference>
<evidence type="ECO:0000256" key="1">
    <source>
        <dbReference type="SAM" id="Phobius"/>
    </source>
</evidence>
<protein>
    <submittedName>
        <fullName evidence="2">Uncharacterized protein</fullName>
    </submittedName>
</protein>
<organism evidence="2 3">
    <name type="scientific">Blastopirellula sediminis</name>
    <dbReference type="NCBI Taxonomy" id="2894196"/>
    <lineage>
        <taxon>Bacteria</taxon>
        <taxon>Pseudomonadati</taxon>
        <taxon>Planctomycetota</taxon>
        <taxon>Planctomycetia</taxon>
        <taxon>Pirellulales</taxon>
        <taxon>Pirellulaceae</taxon>
        <taxon>Blastopirellula</taxon>
    </lineage>
</organism>
<accession>A0A9X1SJ33</accession>
<dbReference type="Proteomes" id="UP001139103">
    <property type="component" value="Unassembled WGS sequence"/>
</dbReference>
<name>A0A9X1SJ33_9BACT</name>
<keyword evidence="1" id="KW-1133">Transmembrane helix</keyword>
<dbReference type="EMBL" id="JAJKFT010000010">
    <property type="protein sequence ID" value="MCC9631466.1"/>
    <property type="molecule type" value="Genomic_DNA"/>
</dbReference>
<feature type="transmembrane region" description="Helical" evidence="1">
    <location>
        <begin position="117"/>
        <end position="138"/>
    </location>
</feature>
<keyword evidence="1" id="KW-0472">Membrane</keyword>
<dbReference type="RefSeq" id="WP_230223459.1">
    <property type="nucleotide sequence ID" value="NZ_JAJKFT010000010.1"/>
</dbReference>
<keyword evidence="1" id="KW-0812">Transmembrane</keyword>
<feature type="transmembrane region" description="Helical" evidence="1">
    <location>
        <begin position="85"/>
        <end position="105"/>
    </location>
</feature>
<feature type="transmembrane region" description="Helical" evidence="1">
    <location>
        <begin position="167"/>
        <end position="192"/>
    </location>
</feature>
<evidence type="ECO:0000313" key="3">
    <source>
        <dbReference type="Proteomes" id="UP001139103"/>
    </source>
</evidence>
<comment type="caution">
    <text evidence="2">The sequence shown here is derived from an EMBL/GenBank/DDBJ whole genome shotgun (WGS) entry which is preliminary data.</text>
</comment>
<feature type="transmembrane region" description="Helical" evidence="1">
    <location>
        <begin position="22"/>
        <end position="41"/>
    </location>
</feature>
<proteinExistence type="predicted"/>
<gene>
    <name evidence="2" type="ORF">LOC68_23980</name>
</gene>
<dbReference type="AlphaFoldDB" id="A0A9X1SJ33"/>
<keyword evidence="3" id="KW-1185">Reference proteome</keyword>